<evidence type="ECO:0000256" key="3">
    <source>
        <dbReference type="ARBA" id="ARBA00022840"/>
    </source>
</evidence>
<organism evidence="6">
    <name type="scientific">marine sediment metagenome</name>
    <dbReference type="NCBI Taxonomy" id="412755"/>
    <lineage>
        <taxon>unclassified sequences</taxon>
        <taxon>metagenomes</taxon>
        <taxon>ecological metagenomes</taxon>
    </lineage>
</organism>
<dbReference type="SMART" id="SM00845">
    <property type="entry name" value="GatB_Yqey"/>
    <property type="match status" value="1"/>
</dbReference>
<feature type="domain" description="Asn/Gln amidotransferase" evidence="5">
    <location>
        <begin position="27"/>
        <end position="114"/>
    </location>
</feature>
<dbReference type="InterPro" id="IPR017959">
    <property type="entry name" value="Asn/Gln-tRNA_amidoTrfase_suB/E"/>
</dbReference>
<proteinExistence type="predicted"/>
<dbReference type="GO" id="GO:0070681">
    <property type="term" value="P:glutaminyl-tRNAGln biosynthesis via transamidation"/>
    <property type="evidence" value="ECO:0007669"/>
    <property type="project" value="TreeGrafter"/>
</dbReference>
<feature type="non-terminal residue" evidence="6">
    <location>
        <position position="114"/>
    </location>
</feature>
<accession>A0A0F9P454</accession>
<name>A0A0F9P454_9ZZZZ</name>
<dbReference type="GO" id="GO:0006412">
    <property type="term" value="P:translation"/>
    <property type="evidence" value="ECO:0007669"/>
    <property type="project" value="UniProtKB-KW"/>
</dbReference>
<dbReference type="PANTHER" id="PTHR11659:SF0">
    <property type="entry name" value="GLUTAMYL-TRNA(GLN) AMIDOTRANSFERASE SUBUNIT B, MITOCHONDRIAL"/>
    <property type="match status" value="1"/>
</dbReference>
<dbReference type="SUPFAM" id="SSF89095">
    <property type="entry name" value="GatB/YqeY motif"/>
    <property type="match status" value="1"/>
</dbReference>
<keyword evidence="1" id="KW-0436">Ligase</keyword>
<reference evidence="6" key="1">
    <citation type="journal article" date="2015" name="Nature">
        <title>Complex archaea that bridge the gap between prokaryotes and eukaryotes.</title>
        <authorList>
            <person name="Spang A."/>
            <person name="Saw J.H."/>
            <person name="Jorgensen S.L."/>
            <person name="Zaremba-Niedzwiedzka K."/>
            <person name="Martijn J."/>
            <person name="Lind A.E."/>
            <person name="van Eijk R."/>
            <person name="Schleper C."/>
            <person name="Guy L."/>
            <person name="Ettema T.J."/>
        </authorList>
    </citation>
    <scope>NUCLEOTIDE SEQUENCE</scope>
</reference>
<sequence>MSLAEVKLLQKYCNRVATDERDTAMATYFETATQHCDDAKLTANWVMGDVSAKLSNDENIQHCPVSAEQLGGLISRIKDNTISGKIAKQVFEAMWKGDGDADTVIEAKGLKQVS</sequence>
<dbReference type="AlphaFoldDB" id="A0A0F9P454"/>
<evidence type="ECO:0000259" key="5">
    <source>
        <dbReference type="SMART" id="SM00845"/>
    </source>
</evidence>
<evidence type="ECO:0000313" key="6">
    <source>
        <dbReference type="EMBL" id="KKM88257.1"/>
    </source>
</evidence>
<dbReference type="EMBL" id="LAZR01006983">
    <property type="protein sequence ID" value="KKM88257.1"/>
    <property type="molecule type" value="Genomic_DNA"/>
</dbReference>
<keyword evidence="3" id="KW-0067">ATP-binding</keyword>
<dbReference type="Pfam" id="PF02637">
    <property type="entry name" value="GatB_Yqey"/>
    <property type="match status" value="1"/>
</dbReference>
<keyword evidence="4" id="KW-0648">Protein biosynthesis</keyword>
<dbReference type="InterPro" id="IPR018027">
    <property type="entry name" value="Asn/Gln_amidotransferase"/>
</dbReference>
<evidence type="ECO:0000256" key="1">
    <source>
        <dbReference type="ARBA" id="ARBA00022598"/>
    </source>
</evidence>
<comment type="caution">
    <text evidence="6">The sequence shown here is derived from an EMBL/GenBank/DDBJ whole genome shotgun (WGS) entry which is preliminary data.</text>
</comment>
<keyword evidence="2" id="KW-0547">Nucleotide-binding</keyword>
<dbReference type="GO" id="GO:0050567">
    <property type="term" value="F:glutaminyl-tRNA synthase (glutamine-hydrolyzing) activity"/>
    <property type="evidence" value="ECO:0007669"/>
    <property type="project" value="TreeGrafter"/>
</dbReference>
<evidence type="ECO:0000256" key="2">
    <source>
        <dbReference type="ARBA" id="ARBA00022741"/>
    </source>
</evidence>
<dbReference type="PANTHER" id="PTHR11659">
    <property type="entry name" value="GLUTAMYL-TRNA GLN AMIDOTRANSFERASE SUBUNIT B MITOCHONDRIAL AND PROKARYOTIC PET112-RELATED"/>
    <property type="match status" value="1"/>
</dbReference>
<protein>
    <recommendedName>
        <fullName evidence="5">Asn/Gln amidotransferase domain-containing protein</fullName>
    </recommendedName>
</protein>
<evidence type="ECO:0000256" key="4">
    <source>
        <dbReference type="ARBA" id="ARBA00022917"/>
    </source>
</evidence>
<dbReference type="GO" id="GO:0005524">
    <property type="term" value="F:ATP binding"/>
    <property type="evidence" value="ECO:0007669"/>
    <property type="project" value="UniProtKB-KW"/>
</dbReference>
<dbReference type="InterPro" id="IPR003789">
    <property type="entry name" value="Asn/Gln_tRNA_amidoTrase-B-like"/>
</dbReference>
<gene>
    <name evidence="6" type="ORF">LCGC14_1260480</name>
</gene>